<organism evidence="8 9">
    <name type="scientific">Magallana gigas</name>
    <name type="common">Pacific oyster</name>
    <name type="synonym">Crassostrea gigas</name>
    <dbReference type="NCBI Taxonomy" id="29159"/>
    <lineage>
        <taxon>Eukaryota</taxon>
        <taxon>Metazoa</taxon>
        <taxon>Spiralia</taxon>
        <taxon>Lophotrochozoa</taxon>
        <taxon>Mollusca</taxon>
        <taxon>Bivalvia</taxon>
        <taxon>Autobranchia</taxon>
        <taxon>Pteriomorphia</taxon>
        <taxon>Ostreida</taxon>
        <taxon>Ostreoidea</taxon>
        <taxon>Ostreidae</taxon>
        <taxon>Magallana</taxon>
    </lineage>
</organism>
<dbReference type="EnsemblMetazoa" id="G26437.4">
    <property type="protein sequence ID" value="G26437.4:cds"/>
    <property type="gene ID" value="G26437"/>
</dbReference>
<dbReference type="InterPro" id="IPR036179">
    <property type="entry name" value="Ig-like_dom_sf"/>
</dbReference>
<evidence type="ECO:0000256" key="4">
    <source>
        <dbReference type="ARBA" id="ARBA00023157"/>
    </source>
</evidence>
<dbReference type="EnsemblMetazoa" id="G26437.5">
    <property type="protein sequence ID" value="G26437.5:cds"/>
    <property type="gene ID" value="G26437"/>
</dbReference>
<keyword evidence="4" id="KW-1015">Disulfide bond</keyword>
<dbReference type="EnsemblMetazoa" id="G26437.14">
    <property type="protein sequence ID" value="G26437.14:cds"/>
    <property type="gene ID" value="G26437"/>
</dbReference>
<dbReference type="EnsemblMetazoa" id="G26437.11">
    <property type="protein sequence ID" value="G26437.11:cds"/>
    <property type="gene ID" value="G26437"/>
</dbReference>
<evidence type="ECO:0000256" key="2">
    <source>
        <dbReference type="ARBA" id="ARBA00022729"/>
    </source>
</evidence>
<keyword evidence="2" id="KW-0732">Signal</keyword>
<dbReference type="EnsemblMetazoa" id="G26437.12">
    <property type="protein sequence ID" value="G26437.12:cds"/>
    <property type="gene ID" value="G26437"/>
</dbReference>
<dbReference type="Gene3D" id="2.60.40.10">
    <property type="entry name" value="Immunoglobulins"/>
    <property type="match status" value="1"/>
</dbReference>
<keyword evidence="6" id="KW-0472">Membrane</keyword>
<dbReference type="InterPro" id="IPR013098">
    <property type="entry name" value="Ig_I-set"/>
</dbReference>
<evidence type="ECO:0000256" key="3">
    <source>
        <dbReference type="ARBA" id="ARBA00022737"/>
    </source>
</evidence>
<evidence type="ECO:0000313" key="9">
    <source>
        <dbReference type="Proteomes" id="UP000005408"/>
    </source>
</evidence>
<feature type="compositionally biased region" description="Polar residues" evidence="5">
    <location>
        <begin position="594"/>
        <end position="608"/>
    </location>
</feature>
<evidence type="ECO:0000256" key="1">
    <source>
        <dbReference type="ARBA" id="ARBA00022614"/>
    </source>
</evidence>
<dbReference type="SUPFAM" id="SSF48726">
    <property type="entry name" value="Immunoglobulin"/>
    <property type="match status" value="1"/>
</dbReference>
<dbReference type="Proteomes" id="UP000005408">
    <property type="component" value="Unassembled WGS sequence"/>
</dbReference>
<dbReference type="EnsemblMetazoa" id="G26437.7">
    <property type="protein sequence ID" value="G26437.7:cds"/>
    <property type="gene ID" value="G26437"/>
</dbReference>
<reference evidence="8" key="1">
    <citation type="submission" date="2022-08" db="UniProtKB">
        <authorList>
            <consortium name="EnsemblMetazoa"/>
        </authorList>
    </citation>
    <scope>IDENTIFICATION</scope>
    <source>
        <strain evidence="8">05x7-T-G4-1.051#20</strain>
    </source>
</reference>
<proteinExistence type="predicted"/>
<feature type="domain" description="Ig-like" evidence="7">
    <location>
        <begin position="211"/>
        <end position="323"/>
    </location>
</feature>
<keyword evidence="6" id="KW-1133">Transmembrane helix</keyword>
<dbReference type="Pfam" id="PF07679">
    <property type="entry name" value="I-set"/>
    <property type="match status" value="1"/>
</dbReference>
<dbReference type="InterPro" id="IPR007110">
    <property type="entry name" value="Ig-like_dom"/>
</dbReference>
<dbReference type="PANTHER" id="PTHR24366">
    <property type="entry name" value="IG(IMMUNOGLOBULIN) AND LRR(LEUCINE RICH REPEAT) DOMAINS"/>
    <property type="match status" value="1"/>
</dbReference>
<evidence type="ECO:0000259" key="7">
    <source>
        <dbReference type="PROSITE" id="PS50835"/>
    </source>
</evidence>
<name>A0A8W8L2Y5_MAGGI</name>
<dbReference type="EnsemblMetazoa" id="G26437.9">
    <property type="protein sequence ID" value="G26437.9:cds"/>
    <property type="gene ID" value="G26437"/>
</dbReference>
<feature type="compositionally biased region" description="Polar residues" evidence="5">
    <location>
        <begin position="483"/>
        <end position="492"/>
    </location>
</feature>
<evidence type="ECO:0000256" key="5">
    <source>
        <dbReference type="SAM" id="MobiDB-lite"/>
    </source>
</evidence>
<dbReference type="PROSITE" id="PS51450">
    <property type="entry name" value="LRR"/>
    <property type="match status" value="1"/>
</dbReference>
<dbReference type="InterPro" id="IPR003591">
    <property type="entry name" value="Leu-rich_rpt_typical-subtyp"/>
</dbReference>
<keyword evidence="3" id="KW-0677">Repeat</keyword>
<feature type="region of interest" description="Disordered" evidence="5">
    <location>
        <begin position="465"/>
        <end position="492"/>
    </location>
</feature>
<dbReference type="Gene3D" id="3.80.10.10">
    <property type="entry name" value="Ribonuclease Inhibitor"/>
    <property type="match status" value="2"/>
</dbReference>
<dbReference type="InterPro" id="IPR032675">
    <property type="entry name" value="LRR_dom_sf"/>
</dbReference>
<protein>
    <recommendedName>
        <fullName evidence="7">Ig-like domain-containing protein</fullName>
    </recommendedName>
</protein>
<keyword evidence="9" id="KW-1185">Reference proteome</keyword>
<dbReference type="EnsemblMetazoa" id="G26437.6">
    <property type="protein sequence ID" value="G26437.6:cds"/>
    <property type="gene ID" value="G26437"/>
</dbReference>
<evidence type="ECO:0000256" key="6">
    <source>
        <dbReference type="SAM" id="Phobius"/>
    </source>
</evidence>
<dbReference type="InterPro" id="IPR013783">
    <property type="entry name" value="Ig-like_fold"/>
</dbReference>
<dbReference type="EnsemblMetazoa" id="G26437.10">
    <property type="protein sequence ID" value="G26437.10:cds"/>
    <property type="gene ID" value="G26437"/>
</dbReference>
<keyword evidence="1" id="KW-0433">Leucine-rich repeat</keyword>
<dbReference type="EnsemblMetazoa" id="G26437.8">
    <property type="protein sequence ID" value="G26437.8:cds"/>
    <property type="gene ID" value="G26437"/>
</dbReference>
<feature type="transmembrane region" description="Helical" evidence="6">
    <location>
        <begin position="361"/>
        <end position="386"/>
    </location>
</feature>
<dbReference type="AlphaFoldDB" id="A0A8W8L2Y5"/>
<dbReference type="InterPro" id="IPR003599">
    <property type="entry name" value="Ig_sub"/>
</dbReference>
<dbReference type="PROSITE" id="PS50835">
    <property type="entry name" value="IG_LIKE"/>
    <property type="match status" value="1"/>
</dbReference>
<dbReference type="Pfam" id="PF13855">
    <property type="entry name" value="LRR_8"/>
    <property type="match status" value="1"/>
</dbReference>
<evidence type="ECO:0000313" key="8">
    <source>
        <dbReference type="EnsemblMetazoa" id="G26437.12:cds"/>
    </source>
</evidence>
<dbReference type="SUPFAM" id="SSF52058">
    <property type="entry name" value="L domain-like"/>
    <property type="match status" value="1"/>
</dbReference>
<feature type="region of interest" description="Disordered" evidence="5">
    <location>
        <begin position="577"/>
        <end position="629"/>
    </location>
</feature>
<dbReference type="InterPro" id="IPR001611">
    <property type="entry name" value="Leu-rich_rpt"/>
</dbReference>
<dbReference type="SMART" id="SM00409">
    <property type="entry name" value="IG"/>
    <property type="match status" value="1"/>
</dbReference>
<dbReference type="PANTHER" id="PTHR24366:SF170">
    <property type="entry name" value="RE50361P"/>
    <property type="match status" value="1"/>
</dbReference>
<dbReference type="SMART" id="SM00082">
    <property type="entry name" value="LRRCT"/>
    <property type="match status" value="1"/>
</dbReference>
<dbReference type="InterPro" id="IPR000483">
    <property type="entry name" value="Cys-rich_flank_reg_C"/>
</dbReference>
<keyword evidence="6" id="KW-0812">Transmembrane</keyword>
<sequence length="629" mass="71528">MMANCSSRDLNFIPYDLQHNIANLDLHSNHLGIIDENAFVKYDQLYSINLENNSLTEVKNNAFLRLKKLKYLNLSRNKLKSVPSGAFKDLSSLLLLNLRGNMISVIEDGAFVKLHSLAELHLDGNYIELIAPDAFKGLNFLQVMNLQNNALKTLSEGVVKHLTHRMKEWRLHSNPWYCDCKIRWFYSYLMESKSFDLSWKFGKDEPKCNGPPIVKDQLFSQLNQSFFVCQIEMYSSGHQKETSLGENVDLFCKYFSNPFIQPVWLKNEEILSPSKDKVVIQTTGQETVTSILSIKNFQYSDIGDYKCFLENARGSKFIQYSLSIPGVDLENLPTTPENSSLQPLAISESQSSDRSLDQQTIVIIVSAVCGFIFMCIILGFIIYICVRVKRKKRLLKEERSLTFKEHLKTTILNESNIRESKSDLKLETTNVEEKSIEKEPLNDVEAEERNDINTYVSFKPEYPETEDQFYSGTNTNRTKESDSSNCESTSPLLDNFSPIKSDSYDPLFESTPHSFYNMPKASTLNSRYLNSESSYDTYLSYTPYSTLSHTGPYSLPPHGHIVGALPSKRTSVSAGYLNSIPPKKPPRLFHSRDNMSLTSQNSQTSDLGEQQFKLSLPKPGTVDSYGTAV</sequence>
<accession>A0A8W8L2Y5</accession>
<dbReference type="SMART" id="SM00369">
    <property type="entry name" value="LRR_TYP"/>
    <property type="match status" value="6"/>
</dbReference>